<dbReference type="GO" id="GO:0008837">
    <property type="term" value="F:diaminopimelate epimerase activity"/>
    <property type="evidence" value="ECO:0007669"/>
    <property type="project" value="UniProtKB-UniRule"/>
</dbReference>
<evidence type="ECO:0000256" key="4">
    <source>
        <dbReference type="ARBA" id="ARBA00022605"/>
    </source>
</evidence>
<feature type="binding site" evidence="8">
    <location>
        <position position="162"/>
    </location>
    <ligand>
        <name>substrate</name>
    </ligand>
</feature>
<evidence type="ECO:0000256" key="7">
    <source>
        <dbReference type="ARBA" id="ARBA00051712"/>
    </source>
</evidence>
<feature type="binding site" evidence="8">
    <location>
        <begin position="74"/>
        <end position="75"/>
    </location>
    <ligand>
        <name>substrate</name>
    </ligand>
</feature>
<feature type="binding site" evidence="8">
    <location>
        <position position="195"/>
    </location>
    <ligand>
        <name>substrate</name>
    </ligand>
</feature>
<dbReference type="RefSeq" id="WP_092751287.1">
    <property type="nucleotide sequence ID" value="NZ_FOCG01000001.1"/>
</dbReference>
<dbReference type="GO" id="GO:0005829">
    <property type="term" value="C:cytosol"/>
    <property type="evidence" value="ECO:0007669"/>
    <property type="project" value="TreeGrafter"/>
</dbReference>
<keyword evidence="4 8" id="KW-0028">Amino-acid biosynthesis</keyword>
<keyword evidence="5 8" id="KW-0457">Lysine biosynthesis</keyword>
<feature type="site" description="Could be important to modulate the pK values of the two catalytic cysteine residues" evidence="8">
    <location>
        <position position="164"/>
    </location>
</feature>
<dbReference type="Gene3D" id="3.10.310.10">
    <property type="entry name" value="Diaminopimelate Epimerase, Chain A, domain 1"/>
    <property type="match status" value="2"/>
</dbReference>
<evidence type="ECO:0000313" key="10">
    <source>
        <dbReference type="EMBL" id="SEM54450.1"/>
    </source>
</evidence>
<feature type="binding site" evidence="8">
    <location>
        <position position="13"/>
    </location>
    <ligand>
        <name>substrate</name>
    </ligand>
</feature>
<dbReference type="PANTHER" id="PTHR31689">
    <property type="entry name" value="DIAMINOPIMELATE EPIMERASE, CHLOROPLASTIC"/>
    <property type="match status" value="1"/>
</dbReference>
<dbReference type="InterPro" id="IPR018510">
    <property type="entry name" value="DAP_epimerase_AS"/>
</dbReference>
<comment type="function">
    <text evidence="8">Catalyzes the stereoinversion of LL-2,6-diaminopimelate (L,L-DAP) to meso-diaminopimelate (meso-DAP), a precursor of L-lysine and an essential component of the bacterial peptidoglycan.</text>
</comment>
<dbReference type="OrthoDB" id="9805408at2"/>
<dbReference type="GO" id="GO:0009089">
    <property type="term" value="P:lysine biosynthetic process via diaminopimelate"/>
    <property type="evidence" value="ECO:0007669"/>
    <property type="project" value="UniProtKB-UniRule"/>
</dbReference>
<comment type="caution">
    <text evidence="8">Lacks conserved residue(s) required for the propagation of feature annotation.</text>
</comment>
<comment type="subcellular location">
    <subcellularLocation>
        <location evidence="8">Cytoplasm</location>
    </subcellularLocation>
</comment>
<feature type="active site" description="Proton donor" evidence="8">
    <location>
        <position position="73"/>
    </location>
</feature>
<comment type="subunit">
    <text evidence="8">Homodimer.</text>
</comment>
<protein>
    <recommendedName>
        <fullName evidence="3 8">Diaminopimelate epimerase</fullName>
        <shortName evidence="8">DAP epimerase</shortName>
        <ecNumber evidence="3 8">5.1.1.7</ecNumber>
    </recommendedName>
    <alternativeName>
        <fullName evidence="8">PLP-independent amino acid racemase</fullName>
    </alternativeName>
</protein>
<feature type="active site" description="Proton acceptor" evidence="8">
    <location>
        <position position="222"/>
    </location>
</feature>
<evidence type="ECO:0000256" key="3">
    <source>
        <dbReference type="ARBA" id="ARBA00013080"/>
    </source>
</evidence>
<keyword evidence="6 8" id="KW-0413">Isomerase</keyword>
<dbReference type="PROSITE" id="PS01326">
    <property type="entry name" value="DAP_EPIMERASE"/>
    <property type="match status" value="1"/>
</dbReference>
<dbReference type="EC" id="5.1.1.7" evidence="3 8"/>
<proteinExistence type="inferred from homology"/>
<keyword evidence="11" id="KW-1185">Reference proteome</keyword>
<evidence type="ECO:0000256" key="8">
    <source>
        <dbReference type="HAMAP-Rule" id="MF_00197"/>
    </source>
</evidence>
<evidence type="ECO:0000256" key="9">
    <source>
        <dbReference type="PROSITE-ProRule" id="PRU10125"/>
    </source>
</evidence>
<feature type="binding site" evidence="8">
    <location>
        <begin position="213"/>
        <end position="214"/>
    </location>
    <ligand>
        <name>substrate</name>
    </ligand>
</feature>
<dbReference type="UniPathway" id="UPA00034">
    <property type="reaction ID" value="UER00025"/>
</dbReference>
<dbReference type="AlphaFoldDB" id="A0A1H7Z7Q4"/>
<comment type="catalytic activity">
    <reaction evidence="7 8">
        <text>(2S,6S)-2,6-diaminopimelate = meso-2,6-diaminopimelate</text>
        <dbReference type="Rhea" id="RHEA:15393"/>
        <dbReference type="ChEBI" id="CHEBI:57609"/>
        <dbReference type="ChEBI" id="CHEBI:57791"/>
        <dbReference type="EC" id="5.1.1.7"/>
    </reaction>
</comment>
<gene>
    <name evidence="8" type="primary">dapF</name>
    <name evidence="10" type="ORF">SAMN05216180_0493</name>
</gene>
<organism evidence="10 11">
    <name type="scientific">Hydrogenoanaerobacterium saccharovorans</name>
    <dbReference type="NCBI Taxonomy" id="474960"/>
    <lineage>
        <taxon>Bacteria</taxon>
        <taxon>Bacillati</taxon>
        <taxon>Bacillota</taxon>
        <taxon>Clostridia</taxon>
        <taxon>Eubacteriales</taxon>
        <taxon>Oscillospiraceae</taxon>
        <taxon>Hydrogenoanaerobacterium</taxon>
    </lineage>
</organism>
<dbReference type="HAMAP" id="MF_00197">
    <property type="entry name" value="DAP_epimerase"/>
    <property type="match status" value="1"/>
</dbReference>
<reference evidence="10 11" key="1">
    <citation type="submission" date="2016-10" db="EMBL/GenBank/DDBJ databases">
        <authorList>
            <person name="de Groot N.N."/>
        </authorList>
    </citation>
    <scope>NUCLEOTIDE SEQUENCE [LARGE SCALE GENOMIC DNA]</scope>
    <source>
        <strain evidence="10 11">CGMCC 1.5070</strain>
    </source>
</reference>
<comment type="pathway">
    <text evidence="1 8">Amino-acid biosynthesis; L-lysine biosynthesis via DAP pathway; DL-2,6-diaminopimelate from LL-2,6-diaminopimelate: step 1/1.</text>
</comment>
<evidence type="ECO:0000256" key="5">
    <source>
        <dbReference type="ARBA" id="ARBA00023154"/>
    </source>
</evidence>
<accession>A0A1H7Z7Q4</accession>
<dbReference type="EMBL" id="FOCG01000001">
    <property type="protein sequence ID" value="SEM54450.1"/>
    <property type="molecule type" value="Genomic_DNA"/>
</dbReference>
<feature type="binding site" evidence="8">
    <location>
        <position position="64"/>
    </location>
    <ligand>
        <name>substrate</name>
    </ligand>
</feature>
<feature type="active site" evidence="9">
    <location>
        <position position="73"/>
    </location>
</feature>
<evidence type="ECO:0000256" key="2">
    <source>
        <dbReference type="ARBA" id="ARBA00010219"/>
    </source>
</evidence>
<dbReference type="SUPFAM" id="SSF54506">
    <property type="entry name" value="Diaminopimelate epimerase-like"/>
    <property type="match status" value="2"/>
</dbReference>
<evidence type="ECO:0000256" key="6">
    <source>
        <dbReference type="ARBA" id="ARBA00023235"/>
    </source>
</evidence>
<sequence length="279" mass="30640">MILKFTKMHGCANDYIYLSCFGQEVPHPEKLSIVLSDRHRSIGGDGIVLICPSAVADAKMRMFNIDGSEGKMCGNAIRCVGKFLYDKGIIQKTEINIETLSGIKLLKLHVMNKKVDLVTVDMGKAELLPERIPVVYNGNRIVNEPVIVNGEIYHITCVSMGNPHCVVFCNNPDEIQLETIGRQFEQLSIFPDRVNTEFISVIDSTTLKMRVWERGSGETLACGTGACAAVVAAVLNGYCSKDTDITVRLKGGDLTIKYTDEAVYMTGNAHIAFEGEVTV</sequence>
<feature type="binding site" evidence="8">
    <location>
        <begin position="223"/>
        <end position="224"/>
    </location>
    <ligand>
        <name>substrate</name>
    </ligand>
</feature>
<evidence type="ECO:0000256" key="1">
    <source>
        <dbReference type="ARBA" id="ARBA00005196"/>
    </source>
</evidence>
<dbReference type="Pfam" id="PF01678">
    <property type="entry name" value="DAP_epimerase"/>
    <property type="match status" value="2"/>
</dbReference>
<dbReference type="Proteomes" id="UP000199158">
    <property type="component" value="Unassembled WGS sequence"/>
</dbReference>
<dbReference type="STRING" id="474960.SAMN05216180_0493"/>
<dbReference type="NCBIfam" id="TIGR00652">
    <property type="entry name" value="DapF"/>
    <property type="match status" value="1"/>
</dbReference>
<dbReference type="InterPro" id="IPR001653">
    <property type="entry name" value="DAP_epimerase_DapF"/>
</dbReference>
<dbReference type="PANTHER" id="PTHR31689:SF0">
    <property type="entry name" value="DIAMINOPIMELATE EPIMERASE"/>
    <property type="match status" value="1"/>
</dbReference>
<keyword evidence="8" id="KW-0963">Cytoplasm</keyword>
<name>A0A1H7Z7Q4_9FIRM</name>
<comment type="similarity">
    <text evidence="2 8">Belongs to the diaminopimelate epimerase family.</text>
</comment>
<feature type="site" description="Could be important to modulate the pK values of the two catalytic cysteine residues" evidence="8">
    <location>
        <position position="213"/>
    </location>
</feature>
<evidence type="ECO:0000313" key="11">
    <source>
        <dbReference type="Proteomes" id="UP000199158"/>
    </source>
</evidence>